<dbReference type="EMBL" id="RQTK01000110">
    <property type="protein sequence ID" value="RUS87454.1"/>
    <property type="molecule type" value="Genomic_DNA"/>
</dbReference>
<keyword evidence="2" id="KW-1185">Reference proteome</keyword>
<proteinExistence type="predicted"/>
<accession>A0A3S1ABD2</accession>
<organism evidence="1 2">
    <name type="scientific">Elysia chlorotica</name>
    <name type="common">Eastern emerald elysia</name>
    <name type="synonym">Sea slug</name>
    <dbReference type="NCBI Taxonomy" id="188477"/>
    <lineage>
        <taxon>Eukaryota</taxon>
        <taxon>Metazoa</taxon>
        <taxon>Spiralia</taxon>
        <taxon>Lophotrochozoa</taxon>
        <taxon>Mollusca</taxon>
        <taxon>Gastropoda</taxon>
        <taxon>Heterobranchia</taxon>
        <taxon>Euthyneura</taxon>
        <taxon>Panpulmonata</taxon>
        <taxon>Sacoglossa</taxon>
        <taxon>Placobranchoidea</taxon>
        <taxon>Plakobranchidae</taxon>
        <taxon>Elysia</taxon>
    </lineage>
</organism>
<gene>
    <name evidence="1" type="ORF">EGW08_004770</name>
</gene>
<comment type="caution">
    <text evidence="1">The sequence shown here is derived from an EMBL/GenBank/DDBJ whole genome shotgun (WGS) entry which is preliminary data.</text>
</comment>
<reference evidence="1 2" key="1">
    <citation type="submission" date="2019-01" db="EMBL/GenBank/DDBJ databases">
        <title>A draft genome assembly of the solar-powered sea slug Elysia chlorotica.</title>
        <authorList>
            <person name="Cai H."/>
            <person name="Li Q."/>
            <person name="Fang X."/>
            <person name="Li J."/>
            <person name="Curtis N.E."/>
            <person name="Altenburger A."/>
            <person name="Shibata T."/>
            <person name="Feng M."/>
            <person name="Maeda T."/>
            <person name="Schwartz J.A."/>
            <person name="Shigenobu S."/>
            <person name="Lundholm N."/>
            <person name="Nishiyama T."/>
            <person name="Yang H."/>
            <person name="Hasebe M."/>
            <person name="Li S."/>
            <person name="Pierce S.K."/>
            <person name="Wang J."/>
        </authorList>
    </citation>
    <scope>NUCLEOTIDE SEQUENCE [LARGE SCALE GENOMIC DNA]</scope>
    <source>
        <strain evidence="1">EC2010</strain>
        <tissue evidence="1">Whole organism of an adult</tissue>
    </source>
</reference>
<protein>
    <submittedName>
        <fullName evidence="1">Uncharacterized protein</fullName>
    </submittedName>
</protein>
<evidence type="ECO:0000313" key="1">
    <source>
        <dbReference type="EMBL" id="RUS87454.1"/>
    </source>
</evidence>
<dbReference type="AlphaFoldDB" id="A0A3S1ABD2"/>
<evidence type="ECO:0000313" key="2">
    <source>
        <dbReference type="Proteomes" id="UP000271974"/>
    </source>
</evidence>
<name>A0A3S1ABD2_ELYCH</name>
<sequence>MQYAMLHNQSSAVKYVHSLRKRLQLNELIFGTVKVKLKTTLHIVVRRNGVCLKLAVKQTHGDFFEILFPLNRSTSISMPYGEVGGPALSYLSHRCQKKREKSTTKNKNVKSVKIQTAYGRGNGNKYMSIYSCILASHYKLIMLC</sequence>
<dbReference type="Proteomes" id="UP000271974">
    <property type="component" value="Unassembled WGS sequence"/>
</dbReference>